<comment type="pathway">
    <text evidence="4">Amino-acid degradation; L-valine degradation.</text>
</comment>
<evidence type="ECO:0000259" key="5">
    <source>
        <dbReference type="Pfam" id="PF16113"/>
    </source>
</evidence>
<dbReference type="SUPFAM" id="SSF52096">
    <property type="entry name" value="ClpP/crotonase"/>
    <property type="match status" value="1"/>
</dbReference>
<dbReference type="GO" id="GO:0006574">
    <property type="term" value="P:L-valine catabolic process"/>
    <property type="evidence" value="ECO:0007669"/>
    <property type="project" value="UniProtKB-UniRule"/>
</dbReference>
<dbReference type="EMBL" id="CM007650">
    <property type="protein sequence ID" value="ONM56343.1"/>
    <property type="molecule type" value="Genomic_DNA"/>
</dbReference>
<organism evidence="6">
    <name type="scientific">Zea mays</name>
    <name type="common">Maize</name>
    <dbReference type="NCBI Taxonomy" id="4577"/>
    <lineage>
        <taxon>Eukaryota</taxon>
        <taxon>Viridiplantae</taxon>
        <taxon>Streptophyta</taxon>
        <taxon>Embryophyta</taxon>
        <taxon>Tracheophyta</taxon>
        <taxon>Spermatophyta</taxon>
        <taxon>Magnoliopsida</taxon>
        <taxon>Liliopsida</taxon>
        <taxon>Poales</taxon>
        <taxon>Poaceae</taxon>
        <taxon>PACMAD clade</taxon>
        <taxon>Panicoideae</taxon>
        <taxon>Andropogonodae</taxon>
        <taxon>Andropogoneae</taxon>
        <taxon>Tripsacinae</taxon>
        <taxon>Zea</taxon>
    </lineage>
</organism>
<dbReference type="Gene3D" id="3.90.226.10">
    <property type="entry name" value="2-enoyl-CoA Hydratase, Chain A, domain 1"/>
    <property type="match status" value="1"/>
</dbReference>
<dbReference type="GO" id="GO:0003860">
    <property type="term" value="F:3-hydroxyisobutyryl-CoA hydrolase activity"/>
    <property type="evidence" value="ECO:0007669"/>
    <property type="project" value="UniProtKB-UniRule"/>
</dbReference>
<dbReference type="ExpressionAtlas" id="A0A1D6I8G8">
    <property type="expression patterns" value="baseline and differential"/>
</dbReference>
<evidence type="ECO:0000313" key="6">
    <source>
        <dbReference type="EMBL" id="ONM56343.1"/>
    </source>
</evidence>
<evidence type="ECO:0000256" key="3">
    <source>
        <dbReference type="ARBA" id="ARBA00022801"/>
    </source>
</evidence>
<accession>A0A1D6I8G8</accession>
<proteinExistence type="inferred from homology"/>
<comment type="similarity">
    <text evidence="4">Belongs to the enoyl-CoA hydratase/isomerase family.</text>
</comment>
<evidence type="ECO:0000256" key="4">
    <source>
        <dbReference type="RuleBase" id="RU369070"/>
    </source>
</evidence>
<comment type="function">
    <text evidence="4">Hydrolyzes 3-hydroxyisobutyryl-CoA (HIBYL-CoA), a saline catabolite. Has high activity toward isobutyryl-CoA. Could be an isobutyryl-CoA dehydrogenase that functions in valine catabolism.</text>
</comment>
<dbReference type="PANTHER" id="PTHR43176">
    <property type="entry name" value="3-HYDROXYISOBUTYRYL-COA HYDROLASE-RELATED"/>
    <property type="match status" value="1"/>
</dbReference>
<protein>
    <recommendedName>
        <fullName evidence="2 4">3-hydroxyisobutyryl-CoA hydrolase</fullName>
        <shortName evidence="4">HIB-CoA hydrolase</shortName>
        <shortName evidence="4">HIBYL-CoA-H</shortName>
        <ecNumber evidence="2 4">3.1.2.4</ecNumber>
    </recommendedName>
    <alternativeName>
        <fullName evidence="4">3-hydroxyisobutyryl-coenzyme A hydrolase</fullName>
    </alternativeName>
</protein>
<evidence type="ECO:0000256" key="1">
    <source>
        <dbReference type="ARBA" id="ARBA00001709"/>
    </source>
</evidence>
<dbReference type="InterPro" id="IPR045004">
    <property type="entry name" value="ECH_dom"/>
</dbReference>
<dbReference type="EC" id="3.1.2.4" evidence="2 4"/>
<dbReference type="InterPro" id="IPR029045">
    <property type="entry name" value="ClpP/crotonase-like_dom_sf"/>
</dbReference>
<evidence type="ECO:0000256" key="2">
    <source>
        <dbReference type="ARBA" id="ARBA00011915"/>
    </source>
</evidence>
<name>A0A1D6I8G8_MAIZE</name>
<feature type="domain" description="Enoyl-CoA hydratase/isomerase" evidence="5">
    <location>
        <begin position="52"/>
        <end position="212"/>
    </location>
</feature>
<dbReference type="Pfam" id="PF16113">
    <property type="entry name" value="ECH_2"/>
    <property type="match status" value="1"/>
</dbReference>
<sequence>MFFSPGEYVGLAGARLDGGEMLACGLATHFVQSNVGCVCASLITPSKYSVPQSLLSLEESLKKVDTSNAFAVCGIIDQFAQQPSLKESSSLNRLEIINKCFSKRTVEEIISALEVEASNSADEWVATTIQSLKKASPTSLKISLRSIREGRTQTVGECLQREYRMVCHVMRGDFSRDFFEGCRAILLDKDRNPKWMPPRLEQVHDEAVEQYFSRIDDPQWEDLNLPARRSHGRNIESKL</sequence>
<dbReference type="PANTHER" id="PTHR43176:SF3">
    <property type="entry name" value="3-HYDROXYISOBUTYRYL-COA HYDROLASE, MITOCHONDRIAL"/>
    <property type="match status" value="1"/>
</dbReference>
<keyword evidence="3 4" id="KW-0378">Hydrolase</keyword>
<dbReference type="InterPro" id="IPR032259">
    <property type="entry name" value="HIBYL-CoA-H"/>
</dbReference>
<gene>
    <name evidence="6" type="ORF">ZEAMMB73_Zm00001d021132</name>
</gene>
<comment type="catalytic activity">
    <reaction evidence="1 4">
        <text>3-hydroxy-2-methylpropanoyl-CoA + H2O = 3-hydroxy-2-methylpropanoate + CoA + H(+)</text>
        <dbReference type="Rhea" id="RHEA:20888"/>
        <dbReference type="ChEBI" id="CHEBI:11805"/>
        <dbReference type="ChEBI" id="CHEBI:15377"/>
        <dbReference type="ChEBI" id="CHEBI:15378"/>
        <dbReference type="ChEBI" id="CHEBI:57287"/>
        <dbReference type="ChEBI" id="CHEBI:57340"/>
        <dbReference type="EC" id="3.1.2.4"/>
    </reaction>
</comment>
<dbReference type="AlphaFoldDB" id="A0A1D6I8G8"/>
<reference evidence="6" key="1">
    <citation type="submission" date="2015-12" db="EMBL/GenBank/DDBJ databases">
        <title>Update maize B73 reference genome by single molecule sequencing technologies.</title>
        <authorList>
            <consortium name="Maize Genome Sequencing Project"/>
            <person name="Ware D."/>
        </authorList>
    </citation>
    <scope>NUCLEOTIDE SEQUENCE [LARGE SCALE GENOMIC DNA]</scope>
    <source>
        <tissue evidence="6">Seedling</tissue>
    </source>
</reference>